<dbReference type="Gene3D" id="3.40.395.10">
    <property type="entry name" value="Adenoviral Proteinase, Chain A"/>
    <property type="match status" value="1"/>
</dbReference>
<dbReference type="EnsemblPlants" id="OBART02G34740.1">
    <property type="protein sequence ID" value="OBART02G34740.1"/>
    <property type="gene ID" value="OBART02G34740"/>
</dbReference>
<evidence type="ECO:0000313" key="6">
    <source>
        <dbReference type="EnsemblPlants" id="OBART02G34740.1"/>
    </source>
</evidence>
<dbReference type="Gramene" id="OBART02G34740.1">
    <property type="protein sequence ID" value="OBART02G34740.1"/>
    <property type="gene ID" value="OBART02G34740"/>
</dbReference>
<reference evidence="6" key="2">
    <citation type="submission" date="2015-03" db="UniProtKB">
        <authorList>
            <consortium name="EnsemblPlants"/>
        </authorList>
    </citation>
    <scope>IDENTIFICATION</scope>
</reference>
<dbReference type="InterPro" id="IPR038765">
    <property type="entry name" value="Papain-like_cys_pep_sf"/>
</dbReference>
<evidence type="ECO:0000256" key="2">
    <source>
        <dbReference type="ARBA" id="ARBA00022670"/>
    </source>
</evidence>
<dbReference type="GO" id="GO:0006508">
    <property type="term" value="P:proteolysis"/>
    <property type="evidence" value="ECO:0007669"/>
    <property type="project" value="UniProtKB-KW"/>
</dbReference>
<evidence type="ECO:0000256" key="3">
    <source>
        <dbReference type="ARBA" id="ARBA00022801"/>
    </source>
</evidence>
<dbReference type="InterPro" id="IPR003653">
    <property type="entry name" value="Peptidase_C48_C"/>
</dbReference>
<dbReference type="Proteomes" id="UP000026960">
    <property type="component" value="Chromosome 2"/>
</dbReference>
<dbReference type="eggNOG" id="KOG0778">
    <property type="taxonomic scope" value="Eukaryota"/>
</dbReference>
<evidence type="ECO:0000256" key="1">
    <source>
        <dbReference type="ARBA" id="ARBA00005234"/>
    </source>
</evidence>
<sequence>MAYMDRIEVDALEDCNVDSESSSDSELDDLILRMHRKEVVHEIKRHLKKSYDFHTSKRARIYKKNEVSFSRFSCKYFSDVIAALSEHQKNVIRSYDFGSLLLFDSSYVPKKFATWIAKHVDYKSSEIILSNKVISVSKDSVSTIFGLPQGGLQFTRDFESGKKFILSKYGLSDLPSVRFFGDQFIKKEHISDDKVITSFLIVALACFLCPNSSLTPSTKYLTVFEDIENLRNYDWSKFIYDWTMTFLKKFFKSNNLGGCLFYWAALYLDHVDFGKKNPGNSTPRIAVWTKNMIQSYSDLDKVDDDNFGLRPLRDFKSVCYYQPHPTAERRISFKEKLDSALVHAAGSHTCEDVLIDALVLLAEDRVTPSDKVQNDVDDTNTEGCNAVSSRFDDNADVDASIPDDVVVCTPFENDPCVNSFVANGDDVIASGHAAALISSSNSDFDYELLTPKSAFVKKFKYCADHNLAGSASATIAASIHNVAKKFKTRFPELLNQNARENIIDFSRPSFKLLDSEDDVSSSKDDANNQLNEEDNQAHGDITPPSSLLCKSFRSVPDSIDVIDHNNIRSNENSAGINQISSIFSKRVFRDVTNSPDVVFLGENKFPQTVKESCVKTEEIYNATNNLSRYTHGMSSSGGKLPAHGPRRIIVPSRHACDPFVPAMKRRFPVSDQENRYYIALCSLADSSKWQSYDAVDIDNVRAKFSSFGHSLKKTGVVLPFVMSVFCRFLFQNNHPSKSKKHYFFSSIAAQLILDPDFVDQEKVKKSFLGTASARPLHLCDMLFSPYYMISTDRMLVFLDSLHQPDDEFFEPILPLLLKNLQIVWDKYERTPMNFSTFKIKFPPVPRQEYSFDSGIFSMKFMEIWSPRIILSNQFTAQNINNIRVQQGFQAIIVLLMLE</sequence>
<dbReference type="PANTHER" id="PTHR34835">
    <property type="entry name" value="OS07G0283600 PROTEIN-RELATED"/>
    <property type="match status" value="1"/>
</dbReference>
<dbReference type="HOGENOM" id="CLU_007688_0_0_1"/>
<keyword evidence="3" id="KW-0378">Hydrolase</keyword>
<dbReference type="GO" id="GO:0008234">
    <property type="term" value="F:cysteine-type peptidase activity"/>
    <property type="evidence" value="ECO:0007669"/>
    <property type="project" value="InterPro"/>
</dbReference>
<organism evidence="6">
    <name type="scientific">Oryza barthii</name>
    <dbReference type="NCBI Taxonomy" id="65489"/>
    <lineage>
        <taxon>Eukaryota</taxon>
        <taxon>Viridiplantae</taxon>
        <taxon>Streptophyta</taxon>
        <taxon>Embryophyta</taxon>
        <taxon>Tracheophyta</taxon>
        <taxon>Spermatophyta</taxon>
        <taxon>Magnoliopsida</taxon>
        <taxon>Liliopsida</taxon>
        <taxon>Poales</taxon>
        <taxon>Poaceae</taxon>
        <taxon>BOP clade</taxon>
        <taxon>Oryzoideae</taxon>
        <taxon>Oryzeae</taxon>
        <taxon>Oryzinae</taxon>
        <taxon>Oryza</taxon>
    </lineage>
</organism>
<dbReference type="PANTHER" id="PTHR34835:SF60">
    <property type="entry name" value="OS10G0490300 PROTEIN"/>
    <property type="match status" value="1"/>
</dbReference>
<keyword evidence="7" id="KW-1185">Reference proteome</keyword>
<feature type="domain" description="Ubiquitin-like protease family profile" evidence="5">
    <location>
        <begin position="794"/>
        <end position="885"/>
    </location>
</feature>
<reference evidence="6" key="1">
    <citation type="journal article" date="2009" name="Rice">
        <title>De Novo Next Generation Sequencing of Plant Genomes.</title>
        <authorList>
            <person name="Rounsley S."/>
            <person name="Marri P.R."/>
            <person name="Yu Y."/>
            <person name="He R."/>
            <person name="Sisneros N."/>
            <person name="Goicoechea J.L."/>
            <person name="Lee S.J."/>
            <person name="Angelova A."/>
            <person name="Kudrna D."/>
            <person name="Luo M."/>
            <person name="Affourtit J."/>
            <person name="Desany B."/>
            <person name="Knight J."/>
            <person name="Niazi F."/>
            <person name="Egholm M."/>
            <person name="Wing R.A."/>
        </authorList>
    </citation>
    <scope>NUCLEOTIDE SEQUENCE [LARGE SCALE GENOMIC DNA]</scope>
    <source>
        <strain evidence="6">cv. IRGC 105608</strain>
    </source>
</reference>
<name>A0A0D3FB75_9ORYZ</name>
<dbReference type="PaxDb" id="65489-OBART02G34740.1"/>
<evidence type="ECO:0000256" key="4">
    <source>
        <dbReference type="SAM" id="MobiDB-lite"/>
    </source>
</evidence>
<feature type="region of interest" description="Disordered" evidence="4">
    <location>
        <begin position="515"/>
        <end position="542"/>
    </location>
</feature>
<proteinExistence type="inferred from homology"/>
<comment type="similarity">
    <text evidence="1">Belongs to the peptidase C48 family.</text>
</comment>
<keyword evidence="2" id="KW-0645">Protease</keyword>
<dbReference type="Pfam" id="PF02902">
    <property type="entry name" value="Peptidase_C48"/>
    <property type="match status" value="1"/>
</dbReference>
<accession>A0A0D3FB75</accession>
<evidence type="ECO:0000313" key="7">
    <source>
        <dbReference type="Proteomes" id="UP000026960"/>
    </source>
</evidence>
<protein>
    <recommendedName>
        <fullName evidence="5">Ubiquitin-like protease family profile domain-containing protein</fullName>
    </recommendedName>
</protein>
<evidence type="ECO:0000259" key="5">
    <source>
        <dbReference type="Pfam" id="PF02902"/>
    </source>
</evidence>
<dbReference type="SUPFAM" id="SSF54001">
    <property type="entry name" value="Cysteine proteinases"/>
    <property type="match status" value="1"/>
</dbReference>
<dbReference type="AlphaFoldDB" id="A0A0D3FB75"/>